<keyword evidence="3" id="KW-1185">Reference proteome</keyword>
<evidence type="ECO:0000256" key="1">
    <source>
        <dbReference type="SAM" id="Phobius"/>
    </source>
</evidence>
<organism evidence="2 3">
    <name type="scientific">Litoribrevibacter albus</name>
    <dbReference type="NCBI Taxonomy" id="1473156"/>
    <lineage>
        <taxon>Bacteria</taxon>
        <taxon>Pseudomonadati</taxon>
        <taxon>Pseudomonadota</taxon>
        <taxon>Gammaproteobacteria</taxon>
        <taxon>Oceanospirillales</taxon>
        <taxon>Oceanospirillaceae</taxon>
        <taxon>Litoribrevibacter</taxon>
    </lineage>
</organism>
<reference evidence="2" key="1">
    <citation type="journal article" date="2014" name="Int. J. Syst. Evol. Microbiol.">
        <title>Complete genome sequence of Corynebacterium casei LMG S-19264T (=DSM 44701T), isolated from a smear-ripened cheese.</title>
        <authorList>
            <consortium name="US DOE Joint Genome Institute (JGI-PGF)"/>
            <person name="Walter F."/>
            <person name="Albersmeier A."/>
            <person name="Kalinowski J."/>
            <person name="Ruckert C."/>
        </authorList>
    </citation>
    <scope>NUCLEOTIDE SEQUENCE</scope>
    <source>
        <strain evidence="2">NBRC 110071</strain>
    </source>
</reference>
<protein>
    <submittedName>
        <fullName evidence="2">Uncharacterized protein</fullName>
    </submittedName>
</protein>
<accession>A0AA37SDU2</accession>
<dbReference type="AlphaFoldDB" id="A0AA37SDU2"/>
<gene>
    <name evidence="2" type="ORF">GCM10007876_31100</name>
</gene>
<dbReference type="Proteomes" id="UP001161389">
    <property type="component" value="Unassembled WGS sequence"/>
</dbReference>
<keyword evidence="1" id="KW-1133">Transmembrane helix</keyword>
<proteinExistence type="predicted"/>
<evidence type="ECO:0000313" key="3">
    <source>
        <dbReference type="Proteomes" id="UP001161389"/>
    </source>
</evidence>
<reference evidence="2" key="2">
    <citation type="submission" date="2023-01" db="EMBL/GenBank/DDBJ databases">
        <title>Draft genome sequence of Litoribrevibacter albus strain NBRC 110071.</title>
        <authorList>
            <person name="Sun Q."/>
            <person name="Mori K."/>
        </authorList>
    </citation>
    <scope>NUCLEOTIDE SEQUENCE</scope>
    <source>
        <strain evidence="2">NBRC 110071</strain>
    </source>
</reference>
<dbReference type="EMBL" id="BSNM01000016">
    <property type="protein sequence ID" value="GLQ32631.1"/>
    <property type="molecule type" value="Genomic_DNA"/>
</dbReference>
<comment type="caution">
    <text evidence="2">The sequence shown here is derived from an EMBL/GenBank/DDBJ whole genome shotgun (WGS) entry which is preliminary data.</text>
</comment>
<name>A0AA37SDU2_9GAMM</name>
<keyword evidence="1" id="KW-0472">Membrane</keyword>
<keyword evidence="1" id="KW-0812">Transmembrane</keyword>
<feature type="transmembrane region" description="Helical" evidence="1">
    <location>
        <begin position="36"/>
        <end position="54"/>
    </location>
</feature>
<evidence type="ECO:0000313" key="2">
    <source>
        <dbReference type="EMBL" id="GLQ32631.1"/>
    </source>
</evidence>
<sequence>MKHLKGLLCSLVYSLPVAFGTYWFLNQVHEIQSPQIPMGIAVVLFCVISLWGLIRPTGFIHSVKSLWIALAILNGL</sequence>